<evidence type="ECO:0000313" key="2">
    <source>
        <dbReference type="EMBL" id="KZM82172.1"/>
    </source>
</evidence>
<dbReference type="AlphaFoldDB" id="A0A175YH69"/>
<dbReference type="Gramene" id="KZM82172">
    <property type="protein sequence ID" value="KZM82172"/>
    <property type="gene ID" value="DCAR_029741"/>
</dbReference>
<evidence type="ECO:0000256" key="1">
    <source>
        <dbReference type="SAM" id="MobiDB-lite"/>
    </source>
</evidence>
<name>A0A175YH69_DAUCS</name>
<proteinExistence type="predicted"/>
<organism evidence="2">
    <name type="scientific">Daucus carota subsp. sativus</name>
    <name type="common">Carrot</name>
    <dbReference type="NCBI Taxonomy" id="79200"/>
    <lineage>
        <taxon>Eukaryota</taxon>
        <taxon>Viridiplantae</taxon>
        <taxon>Streptophyta</taxon>
        <taxon>Embryophyta</taxon>
        <taxon>Tracheophyta</taxon>
        <taxon>Spermatophyta</taxon>
        <taxon>Magnoliopsida</taxon>
        <taxon>eudicotyledons</taxon>
        <taxon>Gunneridae</taxon>
        <taxon>Pentapetalae</taxon>
        <taxon>asterids</taxon>
        <taxon>campanulids</taxon>
        <taxon>Apiales</taxon>
        <taxon>Apiaceae</taxon>
        <taxon>Apioideae</taxon>
        <taxon>Scandiceae</taxon>
        <taxon>Daucinae</taxon>
        <taxon>Daucus</taxon>
        <taxon>Daucus sect. Daucus</taxon>
    </lineage>
</organism>
<comment type="caution">
    <text evidence="2">The sequence shown here is derived from an EMBL/GenBank/DDBJ whole genome shotgun (WGS) entry which is preliminary data.</text>
</comment>
<protein>
    <submittedName>
        <fullName evidence="2">Uncharacterized protein</fullName>
    </submittedName>
</protein>
<dbReference type="EMBL" id="LNRQ01000009">
    <property type="protein sequence ID" value="KZM82172.1"/>
    <property type="molecule type" value="Genomic_DNA"/>
</dbReference>
<feature type="region of interest" description="Disordered" evidence="1">
    <location>
        <begin position="51"/>
        <end position="80"/>
    </location>
</feature>
<accession>A0A175YH69</accession>
<gene>
    <name evidence="2" type="ORF">DCAR_029741</name>
</gene>
<reference evidence="2" key="1">
    <citation type="journal article" date="2016" name="Nat. Genet.">
        <title>A high-quality carrot genome assembly provides new insights into carotenoid accumulation and asterid genome evolution.</title>
        <authorList>
            <person name="Iorizzo M."/>
            <person name="Ellison S."/>
            <person name="Senalik D."/>
            <person name="Zeng P."/>
            <person name="Satapoomin P."/>
            <person name="Huang J."/>
            <person name="Bowman M."/>
            <person name="Iovene M."/>
            <person name="Sanseverino W."/>
            <person name="Cavagnaro P."/>
            <person name="Yildiz M."/>
            <person name="Macko-Podgorni A."/>
            <person name="Moranska E."/>
            <person name="Grzebelus E."/>
            <person name="Grzebelus D."/>
            <person name="Ashrafi H."/>
            <person name="Zheng Z."/>
            <person name="Cheng S."/>
            <person name="Spooner D."/>
            <person name="Van Deynze A."/>
            <person name="Simon P."/>
        </authorList>
    </citation>
    <scope>NUCLEOTIDE SEQUENCE [LARGE SCALE GENOMIC DNA]</scope>
    <source>
        <tissue evidence="2">Leaf</tissue>
    </source>
</reference>
<sequence>MSMFPHAPIQYANMPFMPNPFFGAFNMPVVPNPHVNMNHANLNQFSVNSTNVGSSNSAVMPKVKKINSEDEVVSKPSKSK</sequence>